<evidence type="ECO:0000256" key="4">
    <source>
        <dbReference type="ARBA" id="ARBA00022989"/>
    </source>
</evidence>
<dbReference type="InterPro" id="IPR006634">
    <property type="entry name" value="TLC-dom"/>
</dbReference>
<evidence type="ECO:0000256" key="2">
    <source>
        <dbReference type="ARBA" id="ARBA00009808"/>
    </source>
</evidence>
<proteinExistence type="inferred from homology"/>
<dbReference type="VEuPathDB" id="FungiDB:HGUI_00623"/>
<evidence type="ECO:0000256" key="5">
    <source>
        <dbReference type="ARBA" id="ARBA00023136"/>
    </source>
</evidence>
<feature type="transmembrane region" description="Helical" evidence="7">
    <location>
        <begin position="268"/>
        <end position="288"/>
    </location>
</feature>
<dbReference type="AlphaFoldDB" id="A0A1L0CUJ3"/>
<name>A0A1L0CUJ3_9ASCO</name>
<sequence>MRNAFSAKNEFIADPYFKDLKTYHDLNSKILRWSSFTLLLLFGFVYHTKLDFATNTINKSVFLLWVIDLFIVMLFTLLHLIIRALIINISLLSIYNIINKNDDKVIKYKKLKSLVEQIYYFIYFTIMTLFGYFIFYQSFIAKKNSTLEGVWGEVKKIFVPHSINSSLAEHSRISLANYNSTVLNLYYLVQISAYLYQLIYILLNLETKRKDHTQMIVHHVVTLILTVGSYTCSLNNFGFKNKNDMFYGIENLKYVGHLIMMTTDTTDLFLSLSKIMNYLVVLPFNELSFKEKTSKMAKKVISNMCDGVFLLGFVVSWVLGRHLFYNVVVYNCFKKLIPNMHSELNEKSSEVLGYGNKHLIWVTALITLLLCLQSLQIIWFVVIMKLVIRVVNKKIRSLQKKAVEYDIVDSRSDDEDDASEEKTMHKNIKISNSTESLLSYKKKLPNNNIYISINESADTLSNESCK</sequence>
<dbReference type="EMBL" id="FQNF01000007">
    <property type="protein sequence ID" value="SGZ38423.1"/>
    <property type="molecule type" value="Genomic_DNA"/>
</dbReference>
<accession>A0A1L0CUJ3</accession>
<feature type="transmembrane region" description="Helical" evidence="7">
    <location>
        <begin position="215"/>
        <end position="237"/>
    </location>
</feature>
<dbReference type="GO" id="GO:0016020">
    <property type="term" value="C:membrane"/>
    <property type="evidence" value="ECO:0007669"/>
    <property type="project" value="UniProtKB-SubCell"/>
</dbReference>
<evidence type="ECO:0000256" key="3">
    <source>
        <dbReference type="ARBA" id="ARBA00022692"/>
    </source>
</evidence>
<comment type="similarity">
    <text evidence="2">Belongs to the sphingosine N-acyltransferase family.</text>
</comment>
<dbReference type="Pfam" id="PF03798">
    <property type="entry name" value="TRAM_LAG1_CLN8"/>
    <property type="match status" value="2"/>
</dbReference>
<dbReference type="Proteomes" id="UP000183365">
    <property type="component" value="Unassembled WGS sequence"/>
</dbReference>
<feature type="transmembrane region" description="Helical" evidence="7">
    <location>
        <begin position="185"/>
        <end position="203"/>
    </location>
</feature>
<dbReference type="OrthoDB" id="537032at2759"/>
<evidence type="ECO:0000256" key="6">
    <source>
        <dbReference type="PROSITE-ProRule" id="PRU00205"/>
    </source>
</evidence>
<feature type="transmembrane region" description="Helical" evidence="7">
    <location>
        <begin position="30"/>
        <end position="49"/>
    </location>
</feature>
<dbReference type="GO" id="GO:0046513">
    <property type="term" value="P:ceramide biosynthetic process"/>
    <property type="evidence" value="ECO:0007669"/>
    <property type="project" value="InterPro"/>
</dbReference>
<feature type="transmembrane region" description="Helical" evidence="7">
    <location>
        <begin position="359"/>
        <end position="388"/>
    </location>
</feature>
<dbReference type="PANTHER" id="PTHR12560:SF0">
    <property type="entry name" value="LD18904P"/>
    <property type="match status" value="1"/>
</dbReference>
<feature type="transmembrane region" description="Helical" evidence="7">
    <location>
        <begin position="69"/>
        <end position="98"/>
    </location>
</feature>
<dbReference type="GO" id="GO:0050291">
    <property type="term" value="F:sphingosine N-acyltransferase activity"/>
    <property type="evidence" value="ECO:0007669"/>
    <property type="project" value="InterPro"/>
</dbReference>
<gene>
    <name evidence="9" type="ORF">HGUI_00623</name>
</gene>
<protein>
    <recommendedName>
        <fullName evidence="8">TLC domain-containing protein</fullName>
    </recommendedName>
</protein>
<dbReference type="PANTHER" id="PTHR12560">
    <property type="entry name" value="LONGEVITY ASSURANCE FACTOR 1 LAG1"/>
    <property type="match status" value="1"/>
</dbReference>
<dbReference type="PROSITE" id="PS50922">
    <property type="entry name" value="TLC"/>
    <property type="match status" value="1"/>
</dbReference>
<organism evidence="9 10">
    <name type="scientific">Hanseniaspora guilliermondii</name>
    <dbReference type="NCBI Taxonomy" id="56406"/>
    <lineage>
        <taxon>Eukaryota</taxon>
        <taxon>Fungi</taxon>
        <taxon>Dikarya</taxon>
        <taxon>Ascomycota</taxon>
        <taxon>Saccharomycotina</taxon>
        <taxon>Saccharomycetes</taxon>
        <taxon>Saccharomycodales</taxon>
        <taxon>Saccharomycodaceae</taxon>
        <taxon>Hanseniaspora</taxon>
    </lineage>
</organism>
<dbReference type="InterPro" id="IPR016439">
    <property type="entry name" value="Lag1/Lac1-like"/>
</dbReference>
<evidence type="ECO:0000259" key="8">
    <source>
        <dbReference type="PROSITE" id="PS50922"/>
    </source>
</evidence>
<evidence type="ECO:0000256" key="1">
    <source>
        <dbReference type="ARBA" id="ARBA00004141"/>
    </source>
</evidence>
<feature type="transmembrane region" description="Helical" evidence="7">
    <location>
        <begin position="300"/>
        <end position="319"/>
    </location>
</feature>
<evidence type="ECO:0000256" key="7">
    <source>
        <dbReference type="SAM" id="Phobius"/>
    </source>
</evidence>
<keyword evidence="10" id="KW-1185">Reference proteome</keyword>
<evidence type="ECO:0000313" key="9">
    <source>
        <dbReference type="EMBL" id="SGZ38423.1"/>
    </source>
</evidence>
<keyword evidence="3 6" id="KW-0812">Transmembrane</keyword>
<feature type="transmembrane region" description="Helical" evidence="7">
    <location>
        <begin position="118"/>
        <end position="139"/>
    </location>
</feature>
<keyword evidence="4 7" id="KW-1133">Transmembrane helix</keyword>
<reference evidence="10" key="1">
    <citation type="submission" date="2016-11" db="EMBL/GenBank/DDBJ databases">
        <authorList>
            <person name="Guldener U."/>
        </authorList>
    </citation>
    <scope>NUCLEOTIDE SEQUENCE [LARGE SCALE GENOMIC DNA]</scope>
</reference>
<evidence type="ECO:0000313" key="10">
    <source>
        <dbReference type="Proteomes" id="UP000183365"/>
    </source>
</evidence>
<keyword evidence="5 6" id="KW-0472">Membrane</keyword>
<comment type="subcellular location">
    <subcellularLocation>
        <location evidence="1">Membrane</location>
        <topology evidence="1">Multi-pass membrane protein</topology>
    </subcellularLocation>
</comment>
<feature type="domain" description="TLC" evidence="8">
    <location>
        <begin position="130"/>
        <end position="392"/>
    </location>
</feature>
<dbReference type="PIRSF" id="PIRSF005225">
    <property type="entry name" value="LAG1_LAC1"/>
    <property type="match status" value="1"/>
</dbReference>
<dbReference type="SMART" id="SM00724">
    <property type="entry name" value="TLC"/>
    <property type="match status" value="1"/>
</dbReference>